<dbReference type="EMBL" id="KV907495">
    <property type="protein sequence ID" value="OOF98711.1"/>
    <property type="molecule type" value="Genomic_DNA"/>
</dbReference>
<organism evidence="3 4">
    <name type="scientific">Aspergillus carbonarius (strain ITEM 5010)</name>
    <dbReference type="NCBI Taxonomy" id="602072"/>
    <lineage>
        <taxon>Eukaryota</taxon>
        <taxon>Fungi</taxon>
        <taxon>Dikarya</taxon>
        <taxon>Ascomycota</taxon>
        <taxon>Pezizomycotina</taxon>
        <taxon>Eurotiomycetes</taxon>
        <taxon>Eurotiomycetidae</taxon>
        <taxon>Eurotiales</taxon>
        <taxon>Aspergillaceae</taxon>
        <taxon>Aspergillus</taxon>
        <taxon>Aspergillus subgen. Circumdati</taxon>
    </lineage>
</organism>
<proteinExistence type="predicted"/>
<reference evidence="4" key="1">
    <citation type="journal article" date="2017" name="Genome Biol.">
        <title>Comparative genomics reveals high biological diversity and specific adaptations in the industrially and medically important fungal genus Aspergillus.</title>
        <authorList>
            <person name="de Vries R.P."/>
            <person name="Riley R."/>
            <person name="Wiebenga A."/>
            <person name="Aguilar-Osorio G."/>
            <person name="Amillis S."/>
            <person name="Uchima C.A."/>
            <person name="Anderluh G."/>
            <person name="Asadollahi M."/>
            <person name="Askin M."/>
            <person name="Barry K."/>
            <person name="Battaglia E."/>
            <person name="Bayram O."/>
            <person name="Benocci T."/>
            <person name="Braus-Stromeyer S.A."/>
            <person name="Caldana C."/>
            <person name="Canovas D."/>
            <person name="Cerqueira G.C."/>
            <person name="Chen F."/>
            <person name="Chen W."/>
            <person name="Choi C."/>
            <person name="Clum A."/>
            <person name="Dos Santos R.A."/>
            <person name="Damasio A.R."/>
            <person name="Diallinas G."/>
            <person name="Emri T."/>
            <person name="Fekete E."/>
            <person name="Flipphi M."/>
            <person name="Freyberg S."/>
            <person name="Gallo A."/>
            <person name="Gournas C."/>
            <person name="Habgood R."/>
            <person name="Hainaut M."/>
            <person name="Harispe M.L."/>
            <person name="Henrissat B."/>
            <person name="Hilden K.S."/>
            <person name="Hope R."/>
            <person name="Hossain A."/>
            <person name="Karabika E."/>
            <person name="Karaffa L."/>
            <person name="Karanyi Z."/>
            <person name="Krasevec N."/>
            <person name="Kuo A."/>
            <person name="Kusch H."/>
            <person name="LaButti K."/>
            <person name="Lagendijk E.L."/>
            <person name="Lapidus A."/>
            <person name="Levasseur A."/>
            <person name="Lindquist E."/>
            <person name="Lipzen A."/>
            <person name="Logrieco A.F."/>
            <person name="MacCabe A."/>
            <person name="Maekelae M.R."/>
            <person name="Malavazi I."/>
            <person name="Melin P."/>
            <person name="Meyer V."/>
            <person name="Mielnichuk N."/>
            <person name="Miskei M."/>
            <person name="Molnar A.P."/>
            <person name="Mule G."/>
            <person name="Ngan C.Y."/>
            <person name="Orejas M."/>
            <person name="Orosz E."/>
            <person name="Ouedraogo J.P."/>
            <person name="Overkamp K.M."/>
            <person name="Park H.-S."/>
            <person name="Perrone G."/>
            <person name="Piumi F."/>
            <person name="Punt P.J."/>
            <person name="Ram A.F."/>
            <person name="Ramon A."/>
            <person name="Rauscher S."/>
            <person name="Record E."/>
            <person name="Riano-Pachon D.M."/>
            <person name="Robert V."/>
            <person name="Roehrig J."/>
            <person name="Ruller R."/>
            <person name="Salamov A."/>
            <person name="Salih N.S."/>
            <person name="Samson R.A."/>
            <person name="Sandor E."/>
            <person name="Sanguinetti M."/>
            <person name="Schuetze T."/>
            <person name="Sepcic K."/>
            <person name="Shelest E."/>
            <person name="Sherlock G."/>
            <person name="Sophianopoulou V."/>
            <person name="Squina F.M."/>
            <person name="Sun H."/>
            <person name="Susca A."/>
            <person name="Todd R.B."/>
            <person name="Tsang A."/>
            <person name="Unkles S.E."/>
            <person name="van de Wiele N."/>
            <person name="van Rossen-Uffink D."/>
            <person name="Oliveira J.V."/>
            <person name="Vesth T.C."/>
            <person name="Visser J."/>
            <person name="Yu J.-H."/>
            <person name="Zhou M."/>
            <person name="Andersen M.R."/>
            <person name="Archer D.B."/>
            <person name="Baker S.E."/>
            <person name="Benoit I."/>
            <person name="Brakhage A.A."/>
            <person name="Braus G.H."/>
            <person name="Fischer R."/>
            <person name="Frisvad J.C."/>
            <person name="Goldman G.H."/>
            <person name="Houbraken J."/>
            <person name="Oakley B."/>
            <person name="Pocsi I."/>
            <person name="Scazzocchio C."/>
            <person name="Seiboth B."/>
            <person name="vanKuyk P.A."/>
            <person name="Wortman J."/>
            <person name="Dyer P.S."/>
            <person name="Grigoriev I.V."/>
        </authorList>
    </citation>
    <scope>NUCLEOTIDE SEQUENCE [LARGE SCALE GENOMIC DNA]</scope>
    <source>
        <strain evidence="4">ITEM 5010</strain>
    </source>
</reference>
<protein>
    <recommendedName>
        <fullName evidence="5">LysM domain-containing protein</fullName>
    </recommendedName>
</protein>
<feature type="signal peptide" evidence="2">
    <location>
        <begin position="1"/>
        <end position="20"/>
    </location>
</feature>
<dbReference type="VEuPathDB" id="FungiDB:ASPCADRAFT_204470"/>
<keyword evidence="2" id="KW-0732">Signal</keyword>
<dbReference type="InterPro" id="IPR036779">
    <property type="entry name" value="LysM_dom_sf"/>
</dbReference>
<feature type="region of interest" description="Disordered" evidence="1">
    <location>
        <begin position="115"/>
        <end position="151"/>
    </location>
</feature>
<sequence length="192" mass="19734">MKASTLFLSLLTSSPAITNAAGFQKRWLNGDNGTNPAPDTTTDCTYWANSITADDTCSELESYFDITFTQLKAWNPSLLQSYCALVEGFSYCVEGPDVPANASTATSVDAANATSAPHSTFTDDDGDDGSSNSTNTTVSSTATSSSVPSSSVSSASHSTSASSSASLGLSIPSGFISSCVLLSSLVWGFVLV</sequence>
<evidence type="ECO:0000313" key="3">
    <source>
        <dbReference type="EMBL" id="OOF98711.1"/>
    </source>
</evidence>
<dbReference type="AlphaFoldDB" id="A0A1R3RW59"/>
<feature type="chain" id="PRO_5013294737" description="LysM domain-containing protein" evidence="2">
    <location>
        <begin position="21"/>
        <end position="192"/>
    </location>
</feature>
<feature type="compositionally biased region" description="Low complexity" evidence="1">
    <location>
        <begin position="130"/>
        <end position="151"/>
    </location>
</feature>
<name>A0A1R3RW59_ASPC5</name>
<dbReference type="OMA" id="CIRWAND"/>
<evidence type="ECO:0008006" key="5">
    <source>
        <dbReference type="Google" id="ProtNLM"/>
    </source>
</evidence>
<keyword evidence="4" id="KW-1185">Reference proteome</keyword>
<dbReference type="Proteomes" id="UP000188318">
    <property type="component" value="Unassembled WGS sequence"/>
</dbReference>
<dbReference type="Gene3D" id="3.10.350.10">
    <property type="entry name" value="LysM domain"/>
    <property type="match status" value="1"/>
</dbReference>
<gene>
    <name evidence="3" type="ORF">ASPCADRAFT_204470</name>
</gene>
<evidence type="ECO:0000256" key="2">
    <source>
        <dbReference type="SAM" id="SignalP"/>
    </source>
</evidence>
<dbReference type="OrthoDB" id="2281372at2759"/>
<evidence type="ECO:0000256" key="1">
    <source>
        <dbReference type="SAM" id="MobiDB-lite"/>
    </source>
</evidence>
<accession>A0A1R3RW59</accession>
<evidence type="ECO:0000313" key="4">
    <source>
        <dbReference type="Proteomes" id="UP000188318"/>
    </source>
</evidence>